<dbReference type="PATRIC" id="fig|1331060.3.peg.1435"/>
<accession>T0HJY8</accession>
<gene>
    <name evidence="1" type="ORF">RLDS_07575</name>
</gene>
<dbReference type="Proteomes" id="UP000015531">
    <property type="component" value="Unassembled WGS sequence"/>
</dbReference>
<dbReference type="EMBL" id="ATDP01000075">
    <property type="protein sequence ID" value="EQB16666.1"/>
    <property type="molecule type" value="Genomic_DNA"/>
</dbReference>
<proteinExistence type="predicted"/>
<dbReference type="AlphaFoldDB" id="T0HJY8"/>
<comment type="caution">
    <text evidence="1">The sequence shown here is derived from an EMBL/GenBank/DDBJ whole genome shotgun (WGS) entry which is preliminary data.</text>
</comment>
<sequence length="229" mass="24910">MACNALRDAADILGSYGLGFDHTALDGYWASGSRKAKGSDVVLPMENGITDPLVRALELVRAAAPPEHLISRYQVCFVQQQPRKKQNKLGSKAYTTDIQVRSLVVPDLDLRIEAKVLFGGGDVAAYCGKNGLLRFADAEPYTDQHVGMMLGYSVRRDDAHWFKEIQKTATSLTAVGPFEMLDLDGGRVTGSLVNSHATGQVLVLHMLLPFETNPSARAIDAAPKEKKPK</sequence>
<evidence type="ECO:0000313" key="1">
    <source>
        <dbReference type="EMBL" id="EQB16666.1"/>
    </source>
</evidence>
<reference evidence="1 2" key="1">
    <citation type="journal article" date="2013" name="Genome Announc.">
        <title>Draft Genome Sequence of Sphingobium lactosutens Strain DS20T, Isolated from a Hexachlorocyclohexane Dumpsite.</title>
        <authorList>
            <person name="Kumar R."/>
            <person name="Dwivedi V."/>
            <person name="Negi V."/>
            <person name="Khurana J.P."/>
            <person name="Lal R."/>
        </authorList>
    </citation>
    <scope>NUCLEOTIDE SEQUENCE [LARGE SCALE GENOMIC DNA]</scope>
    <source>
        <strain evidence="1 2">DS20</strain>
    </source>
</reference>
<keyword evidence="2" id="KW-1185">Reference proteome</keyword>
<name>T0HJY8_9SPHN</name>
<evidence type="ECO:0000313" key="2">
    <source>
        <dbReference type="Proteomes" id="UP000015531"/>
    </source>
</evidence>
<protein>
    <submittedName>
        <fullName evidence="1">Uncharacterized protein</fullName>
    </submittedName>
</protein>
<organism evidence="1 2">
    <name type="scientific">Sphingobium lactosutens DS20</name>
    <dbReference type="NCBI Taxonomy" id="1331060"/>
    <lineage>
        <taxon>Bacteria</taxon>
        <taxon>Pseudomonadati</taxon>
        <taxon>Pseudomonadota</taxon>
        <taxon>Alphaproteobacteria</taxon>
        <taxon>Sphingomonadales</taxon>
        <taxon>Sphingomonadaceae</taxon>
        <taxon>Sphingobium</taxon>
    </lineage>
</organism>